<sequence length="429" mass="48160">RSGSKQKLRRKFPKSAGFEKWDVGKRYQLERMLGRGSYGEVAQSVDLQARNAIQHSTDAAPPHKNASYVAVKRISKVFDQEVDAVRLFREMHILRRLKGHANIIKLIDVIQPRDREDFNELYLVFEYVDTDLYKLIMSPQYLSTEHIQTFLYQILVGVKYIHSSSGEIASGFIHRDLKPANILLNEDCSLKICDFGLARIIQSSNLVPPSQSPSLRPIPAKPRPLSNVSSIASISAVQDTHDLSGFIRPSLARQLTKHVVTRWYRAPELILIQPYGSAVDLWSVGCIFAELLSMQEGNVSSYQDRVPLFPGGSCYPLSGDHGEKNSADERLDQLSVIFSVIGMPSEEDLKSVGKVSPYKRSLPRPSGSLYPGADPNAIDLLKKMLMFNPAKRCTADEALDHEFLQPVRRKECEVRVDCGSARSFIACID</sequence>
<keyword evidence="4" id="KW-0418">Kinase</keyword>
<dbReference type="InterPro" id="IPR008271">
    <property type="entry name" value="Ser/Thr_kinase_AS"/>
</dbReference>
<dbReference type="Gene3D" id="1.10.510.10">
    <property type="entry name" value="Transferase(Phosphotransferase) domain 1"/>
    <property type="match status" value="2"/>
</dbReference>
<accession>K0RET7</accession>
<dbReference type="AlphaFoldDB" id="K0RET7"/>
<dbReference type="OMA" id="ANWEVGT"/>
<evidence type="ECO:0000313" key="7">
    <source>
        <dbReference type="EMBL" id="EJK51725.1"/>
    </source>
</evidence>
<reference evidence="7 8" key="1">
    <citation type="journal article" date="2012" name="Genome Biol.">
        <title>Genome and low-iron response of an oceanic diatom adapted to chronic iron limitation.</title>
        <authorList>
            <person name="Lommer M."/>
            <person name="Specht M."/>
            <person name="Roy A.S."/>
            <person name="Kraemer L."/>
            <person name="Andreson R."/>
            <person name="Gutowska M.A."/>
            <person name="Wolf J."/>
            <person name="Bergner S.V."/>
            <person name="Schilhabel M.B."/>
            <person name="Klostermeier U.C."/>
            <person name="Beiko R.G."/>
            <person name="Rosenstiel P."/>
            <person name="Hippler M."/>
            <person name="Laroche J."/>
        </authorList>
    </citation>
    <scope>NUCLEOTIDE SEQUENCE [LARGE SCALE GENOMIC DNA]</scope>
    <source>
        <strain evidence="7 8">CCMP1005</strain>
    </source>
</reference>
<keyword evidence="3" id="KW-0547">Nucleotide-binding</keyword>
<dbReference type="OrthoDB" id="192887at2759"/>
<evidence type="ECO:0000256" key="2">
    <source>
        <dbReference type="ARBA" id="ARBA00022679"/>
    </source>
</evidence>
<dbReference type="PANTHER" id="PTHR24055">
    <property type="entry name" value="MITOGEN-ACTIVATED PROTEIN KINASE"/>
    <property type="match status" value="1"/>
</dbReference>
<keyword evidence="8" id="KW-1185">Reference proteome</keyword>
<dbReference type="GO" id="GO:0005524">
    <property type="term" value="F:ATP binding"/>
    <property type="evidence" value="ECO:0007669"/>
    <property type="project" value="UniProtKB-KW"/>
</dbReference>
<proteinExistence type="predicted"/>
<dbReference type="PROSITE" id="PS50011">
    <property type="entry name" value="PROTEIN_KINASE_DOM"/>
    <property type="match status" value="1"/>
</dbReference>
<evidence type="ECO:0000259" key="6">
    <source>
        <dbReference type="PROSITE" id="PS50011"/>
    </source>
</evidence>
<gene>
    <name evidence="7" type="ORF">THAOC_29079</name>
</gene>
<dbReference type="PROSITE" id="PS01351">
    <property type="entry name" value="MAPK"/>
    <property type="match status" value="1"/>
</dbReference>
<dbReference type="EMBL" id="AGNL01041136">
    <property type="protein sequence ID" value="EJK51725.1"/>
    <property type="molecule type" value="Genomic_DNA"/>
</dbReference>
<evidence type="ECO:0000256" key="4">
    <source>
        <dbReference type="ARBA" id="ARBA00022777"/>
    </source>
</evidence>
<dbReference type="Pfam" id="PF00069">
    <property type="entry name" value="Pkinase"/>
    <property type="match status" value="2"/>
</dbReference>
<dbReference type="Gene3D" id="3.30.200.20">
    <property type="entry name" value="Phosphorylase Kinase, domain 1"/>
    <property type="match status" value="1"/>
</dbReference>
<dbReference type="InterPro" id="IPR050117">
    <property type="entry name" value="MAPK"/>
</dbReference>
<dbReference type="GO" id="GO:0004707">
    <property type="term" value="F:MAP kinase activity"/>
    <property type="evidence" value="ECO:0007669"/>
    <property type="project" value="InterPro"/>
</dbReference>
<dbReference type="Proteomes" id="UP000266841">
    <property type="component" value="Unassembled WGS sequence"/>
</dbReference>
<protein>
    <recommendedName>
        <fullName evidence="6">Protein kinase domain-containing protein</fullName>
    </recommendedName>
</protein>
<comment type="caution">
    <text evidence="7">The sequence shown here is derived from an EMBL/GenBank/DDBJ whole genome shotgun (WGS) entry which is preliminary data.</text>
</comment>
<dbReference type="SUPFAM" id="SSF56112">
    <property type="entry name" value="Protein kinase-like (PK-like)"/>
    <property type="match status" value="1"/>
</dbReference>
<keyword evidence="1" id="KW-0723">Serine/threonine-protein kinase</keyword>
<feature type="domain" description="Protein kinase" evidence="6">
    <location>
        <begin position="27"/>
        <end position="404"/>
    </location>
</feature>
<dbReference type="SMART" id="SM00220">
    <property type="entry name" value="S_TKc"/>
    <property type="match status" value="1"/>
</dbReference>
<organism evidence="7 8">
    <name type="scientific">Thalassiosira oceanica</name>
    <name type="common">Marine diatom</name>
    <dbReference type="NCBI Taxonomy" id="159749"/>
    <lineage>
        <taxon>Eukaryota</taxon>
        <taxon>Sar</taxon>
        <taxon>Stramenopiles</taxon>
        <taxon>Ochrophyta</taxon>
        <taxon>Bacillariophyta</taxon>
        <taxon>Coscinodiscophyceae</taxon>
        <taxon>Thalassiosirophycidae</taxon>
        <taxon>Thalassiosirales</taxon>
        <taxon>Thalassiosiraceae</taxon>
        <taxon>Thalassiosira</taxon>
    </lineage>
</organism>
<evidence type="ECO:0000313" key="8">
    <source>
        <dbReference type="Proteomes" id="UP000266841"/>
    </source>
</evidence>
<evidence type="ECO:0000256" key="5">
    <source>
        <dbReference type="ARBA" id="ARBA00022840"/>
    </source>
</evidence>
<keyword evidence="2" id="KW-0808">Transferase</keyword>
<dbReference type="PROSITE" id="PS00108">
    <property type="entry name" value="PROTEIN_KINASE_ST"/>
    <property type="match status" value="1"/>
</dbReference>
<dbReference type="InterPro" id="IPR011009">
    <property type="entry name" value="Kinase-like_dom_sf"/>
</dbReference>
<dbReference type="FunFam" id="1.10.510.10:FF:000624">
    <property type="entry name" value="Mitogen-activated protein kinase"/>
    <property type="match status" value="1"/>
</dbReference>
<dbReference type="InterPro" id="IPR000719">
    <property type="entry name" value="Prot_kinase_dom"/>
</dbReference>
<evidence type="ECO:0000256" key="3">
    <source>
        <dbReference type="ARBA" id="ARBA00022741"/>
    </source>
</evidence>
<name>K0RET7_THAOC</name>
<evidence type="ECO:0000256" key="1">
    <source>
        <dbReference type="ARBA" id="ARBA00022527"/>
    </source>
</evidence>
<feature type="non-terminal residue" evidence="7">
    <location>
        <position position="1"/>
    </location>
</feature>
<dbReference type="eggNOG" id="KOG0660">
    <property type="taxonomic scope" value="Eukaryota"/>
</dbReference>
<dbReference type="InterPro" id="IPR003527">
    <property type="entry name" value="MAP_kinase_CS"/>
</dbReference>
<keyword evidence="5" id="KW-0067">ATP-binding</keyword>